<dbReference type="Proteomes" id="UP001597139">
    <property type="component" value="Unassembled WGS sequence"/>
</dbReference>
<keyword evidence="2" id="KW-1185">Reference proteome</keyword>
<comment type="caution">
    <text evidence="1">The sequence shown here is derived from an EMBL/GenBank/DDBJ whole genome shotgun (WGS) entry which is preliminary data.</text>
</comment>
<dbReference type="EMBL" id="JBHUCZ010000001">
    <property type="protein sequence ID" value="MFD1566057.1"/>
    <property type="molecule type" value="Genomic_DNA"/>
</dbReference>
<accession>A0ABD6BNC0</accession>
<organism evidence="1 2">
    <name type="scientific">Halolamina litorea</name>
    <dbReference type="NCBI Taxonomy" id="1515593"/>
    <lineage>
        <taxon>Archaea</taxon>
        <taxon>Methanobacteriati</taxon>
        <taxon>Methanobacteriota</taxon>
        <taxon>Stenosarchaea group</taxon>
        <taxon>Halobacteria</taxon>
        <taxon>Halobacteriales</taxon>
        <taxon>Haloferacaceae</taxon>
    </lineage>
</organism>
<gene>
    <name evidence="1" type="ORF">ACFSAU_00980</name>
</gene>
<protein>
    <submittedName>
        <fullName evidence="1">Uncharacterized protein</fullName>
    </submittedName>
</protein>
<evidence type="ECO:0000313" key="1">
    <source>
        <dbReference type="EMBL" id="MFD1566057.1"/>
    </source>
</evidence>
<evidence type="ECO:0000313" key="2">
    <source>
        <dbReference type="Proteomes" id="UP001597139"/>
    </source>
</evidence>
<proteinExistence type="predicted"/>
<reference evidence="1 2" key="1">
    <citation type="journal article" date="2019" name="Int. J. Syst. Evol. Microbiol.">
        <title>The Global Catalogue of Microorganisms (GCM) 10K type strain sequencing project: providing services to taxonomists for standard genome sequencing and annotation.</title>
        <authorList>
            <consortium name="The Broad Institute Genomics Platform"/>
            <consortium name="The Broad Institute Genome Sequencing Center for Infectious Disease"/>
            <person name="Wu L."/>
            <person name="Ma J."/>
        </authorList>
    </citation>
    <scope>NUCLEOTIDE SEQUENCE [LARGE SCALE GENOMIC DNA]</scope>
    <source>
        <strain evidence="1 2">CGMCC 1.12859</strain>
    </source>
</reference>
<dbReference type="AlphaFoldDB" id="A0ABD6BNC0"/>
<sequence>MAVIEDLHDESTNGEGEFVQPISSAYINTALEVSESLRRSLATLQMLEELK</sequence>
<dbReference type="RefSeq" id="WP_267645306.1">
    <property type="nucleotide sequence ID" value="NZ_JANHGR010000001.1"/>
</dbReference>
<name>A0ABD6BNC0_9EURY</name>